<keyword evidence="1" id="KW-0732">Signal</keyword>
<feature type="signal peptide" evidence="1">
    <location>
        <begin position="1"/>
        <end position="22"/>
    </location>
</feature>
<reference evidence="3 4" key="1">
    <citation type="submission" date="2022-08" db="EMBL/GenBank/DDBJ databases">
        <title>Paenibacillus endoradicis sp. nov., Paenibacillus radicibacter sp. nov and Paenibacillus pararadicis sp. nov., three cold-adapted plant growth-promoting bacteria isolated from root of Larix gmelinii in Great Khingan.</title>
        <authorList>
            <person name="Xue H."/>
        </authorList>
    </citation>
    <scope>NUCLEOTIDE SEQUENCE [LARGE SCALE GENOMIC DNA]</scope>
    <source>
        <strain evidence="3 4">N5-1-1-5</strain>
    </source>
</reference>
<gene>
    <name evidence="3" type="ORF">NV381_06565</name>
</gene>
<dbReference type="Gene3D" id="3.30.457.10">
    <property type="entry name" value="Copper amine oxidase-like, N-terminal domain"/>
    <property type="match status" value="1"/>
</dbReference>
<evidence type="ECO:0000256" key="1">
    <source>
        <dbReference type="SAM" id="SignalP"/>
    </source>
</evidence>
<dbReference type="InterPro" id="IPR012854">
    <property type="entry name" value="Cu_amine_oxidase-like_N"/>
</dbReference>
<accession>A0ABT1YCD9</accession>
<sequence length="290" mass="33306">MKKYTICFFLVSALLTPTLASASFNDSYDDFSKEYRDWGGIGIYNLVFSSYRPPADHRKKEKLYYGNKSLYFTKEEKLIGVDWLYGFTNVPSVSSILPQRLLDQEPEIIEKWEFPDSLYGDFGIRIADSEDGNIHELAVFGSIDNWQEALVYKYAEVDPDYFTFNRKPGRPIKVRISGKEVLNDFLPYLDRTTSIAMVPLRIISENLGVQVTWDGENQSVILGQNTKKIVLKLDQKEVLVNGKSFVLDAPPSLYLDNTMVPIRFISEHFDCSVEWDQDTYAVNIIPKKVS</sequence>
<organism evidence="3 4">
    <name type="scientific">Paenibacillus radicis</name>
    <name type="common">ex Xue et al. 2023</name>
    <dbReference type="NCBI Taxonomy" id="2972489"/>
    <lineage>
        <taxon>Bacteria</taxon>
        <taxon>Bacillati</taxon>
        <taxon>Bacillota</taxon>
        <taxon>Bacilli</taxon>
        <taxon>Bacillales</taxon>
        <taxon>Paenibacillaceae</taxon>
        <taxon>Paenibacillus</taxon>
    </lineage>
</organism>
<proteinExistence type="predicted"/>
<dbReference type="SUPFAM" id="SSF55383">
    <property type="entry name" value="Copper amine oxidase, domain N"/>
    <property type="match status" value="1"/>
</dbReference>
<protein>
    <submittedName>
        <fullName evidence="3">Copper amine oxidase N-terminal domain-containing protein</fullName>
    </submittedName>
</protein>
<comment type="caution">
    <text evidence="3">The sequence shown here is derived from an EMBL/GenBank/DDBJ whole genome shotgun (WGS) entry which is preliminary data.</text>
</comment>
<dbReference type="InterPro" id="IPR036582">
    <property type="entry name" value="Mao_N_sf"/>
</dbReference>
<dbReference type="Proteomes" id="UP001300012">
    <property type="component" value="Unassembled WGS sequence"/>
</dbReference>
<feature type="chain" id="PRO_5046388650" evidence="1">
    <location>
        <begin position="23"/>
        <end position="290"/>
    </location>
</feature>
<dbReference type="EMBL" id="JANQBD010000003">
    <property type="protein sequence ID" value="MCR8630864.1"/>
    <property type="molecule type" value="Genomic_DNA"/>
</dbReference>
<evidence type="ECO:0000259" key="2">
    <source>
        <dbReference type="Pfam" id="PF07833"/>
    </source>
</evidence>
<dbReference type="RefSeq" id="WP_258212461.1">
    <property type="nucleotide sequence ID" value="NZ_JANQBD010000003.1"/>
</dbReference>
<feature type="domain" description="Copper amine oxidase-like N-terminal" evidence="2">
    <location>
        <begin position="176"/>
        <end position="284"/>
    </location>
</feature>
<name>A0ABT1YCD9_9BACL</name>
<dbReference type="Pfam" id="PF07833">
    <property type="entry name" value="Cu_amine_oxidN1"/>
    <property type="match status" value="1"/>
</dbReference>
<evidence type="ECO:0000313" key="4">
    <source>
        <dbReference type="Proteomes" id="UP001300012"/>
    </source>
</evidence>
<evidence type="ECO:0000313" key="3">
    <source>
        <dbReference type="EMBL" id="MCR8630864.1"/>
    </source>
</evidence>
<keyword evidence="4" id="KW-1185">Reference proteome</keyword>